<feature type="region of interest" description="Disordered" evidence="1">
    <location>
        <begin position="1"/>
        <end position="34"/>
    </location>
</feature>
<accession>A0A401SVC7</accession>
<evidence type="ECO:0000256" key="1">
    <source>
        <dbReference type="SAM" id="MobiDB-lite"/>
    </source>
</evidence>
<gene>
    <name evidence="2" type="ORF">chiPu_0012818</name>
</gene>
<proteinExistence type="predicted"/>
<evidence type="ECO:0000313" key="3">
    <source>
        <dbReference type="Proteomes" id="UP000287033"/>
    </source>
</evidence>
<keyword evidence="3" id="KW-1185">Reference proteome</keyword>
<protein>
    <submittedName>
        <fullName evidence="2">Uncharacterized protein</fullName>
    </submittedName>
</protein>
<comment type="caution">
    <text evidence="2">The sequence shown here is derived from an EMBL/GenBank/DDBJ whole genome shotgun (WGS) entry which is preliminary data.</text>
</comment>
<dbReference type="Proteomes" id="UP000287033">
    <property type="component" value="Unassembled WGS sequence"/>
</dbReference>
<sequence>MCTEGRPGAPPPIGKGQKSAWSSGTGSRRSRHRRRLIRHPLGCATAAPYQPEVGTSEQRVLSKPLNSAACNQHLPSLSPNIAVVAKDELVSPF</sequence>
<evidence type="ECO:0000313" key="2">
    <source>
        <dbReference type="EMBL" id="GCC34345.1"/>
    </source>
</evidence>
<reference evidence="2 3" key="1">
    <citation type="journal article" date="2018" name="Nat. Ecol. Evol.">
        <title>Shark genomes provide insights into elasmobranch evolution and the origin of vertebrates.</title>
        <authorList>
            <person name="Hara Y"/>
            <person name="Yamaguchi K"/>
            <person name="Onimaru K"/>
            <person name="Kadota M"/>
            <person name="Koyanagi M"/>
            <person name="Keeley SD"/>
            <person name="Tatsumi K"/>
            <person name="Tanaka K"/>
            <person name="Motone F"/>
            <person name="Kageyama Y"/>
            <person name="Nozu R"/>
            <person name="Adachi N"/>
            <person name="Nishimura O"/>
            <person name="Nakagawa R"/>
            <person name="Tanegashima C"/>
            <person name="Kiyatake I"/>
            <person name="Matsumoto R"/>
            <person name="Murakumo K"/>
            <person name="Nishida K"/>
            <person name="Terakita A"/>
            <person name="Kuratani S"/>
            <person name="Sato K"/>
            <person name="Hyodo S Kuraku.S."/>
        </authorList>
    </citation>
    <scope>NUCLEOTIDE SEQUENCE [LARGE SCALE GENOMIC DNA]</scope>
</reference>
<dbReference type="EMBL" id="BEZZ01000589">
    <property type="protein sequence ID" value="GCC34345.1"/>
    <property type="molecule type" value="Genomic_DNA"/>
</dbReference>
<organism evidence="2 3">
    <name type="scientific">Chiloscyllium punctatum</name>
    <name type="common">Brownbanded bambooshark</name>
    <name type="synonym">Hemiscyllium punctatum</name>
    <dbReference type="NCBI Taxonomy" id="137246"/>
    <lineage>
        <taxon>Eukaryota</taxon>
        <taxon>Metazoa</taxon>
        <taxon>Chordata</taxon>
        <taxon>Craniata</taxon>
        <taxon>Vertebrata</taxon>
        <taxon>Chondrichthyes</taxon>
        <taxon>Elasmobranchii</taxon>
        <taxon>Galeomorphii</taxon>
        <taxon>Galeoidea</taxon>
        <taxon>Orectolobiformes</taxon>
        <taxon>Hemiscylliidae</taxon>
        <taxon>Chiloscyllium</taxon>
    </lineage>
</organism>
<name>A0A401SVC7_CHIPU</name>
<dbReference type="AlphaFoldDB" id="A0A401SVC7"/>